<organism evidence="1 2">
    <name type="scientific">Chara braunii</name>
    <name type="common">Braun's stonewort</name>
    <dbReference type="NCBI Taxonomy" id="69332"/>
    <lineage>
        <taxon>Eukaryota</taxon>
        <taxon>Viridiplantae</taxon>
        <taxon>Streptophyta</taxon>
        <taxon>Charophyceae</taxon>
        <taxon>Charales</taxon>
        <taxon>Characeae</taxon>
        <taxon>Chara</taxon>
    </lineage>
</organism>
<reference evidence="1 2" key="1">
    <citation type="journal article" date="2018" name="Cell">
        <title>The Chara Genome: Secondary Complexity and Implications for Plant Terrestrialization.</title>
        <authorList>
            <person name="Nishiyama T."/>
            <person name="Sakayama H."/>
            <person name="Vries J.D."/>
            <person name="Buschmann H."/>
            <person name="Saint-Marcoux D."/>
            <person name="Ullrich K.K."/>
            <person name="Haas F.B."/>
            <person name="Vanderstraeten L."/>
            <person name="Becker D."/>
            <person name="Lang D."/>
            <person name="Vosolsobe S."/>
            <person name="Rombauts S."/>
            <person name="Wilhelmsson P.K.I."/>
            <person name="Janitza P."/>
            <person name="Kern R."/>
            <person name="Heyl A."/>
            <person name="Rumpler F."/>
            <person name="Villalobos L.I.A.C."/>
            <person name="Clay J.M."/>
            <person name="Skokan R."/>
            <person name="Toyoda A."/>
            <person name="Suzuki Y."/>
            <person name="Kagoshima H."/>
            <person name="Schijlen E."/>
            <person name="Tajeshwar N."/>
            <person name="Catarino B."/>
            <person name="Hetherington A.J."/>
            <person name="Saltykova A."/>
            <person name="Bonnot C."/>
            <person name="Breuninger H."/>
            <person name="Symeonidi A."/>
            <person name="Radhakrishnan G.V."/>
            <person name="Van Nieuwerburgh F."/>
            <person name="Deforce D."/>
            <person name="Chang C."/>
            <person name="Karol K.G."/>
            <person name="Hedrich R."/>
            <person name="Ulvskov P."/>
            <person name="Glockner G."/>
            <person name="Delwiche C.F."/>
            <person name="Petrasek J."/>
            <person name="Van de Peer Y."/>
            <person name="Friml J."/>
            <person name="Beilby M."/>
            <person name="Dolan L."/>
            <person name="Kohara Y."/>
            <person name="Sugano S."/>
            <person name="Fujiyama A."/>
            <person name="Delaux P.-M."/>
            <person name="Quint M."/>
            <person name="TheiBen G."/>
            <person name="Hagemann M."/>
            <person name="Harholt J."/>
            <person name="Dunand C."/>
            <person name="Zachgo S."/>
            <person name="Langdale J."/>
            <person name="Maumus F."/>
            <person name="Straeten D.V.D."/>
            <person name="Gould S.B."/>
            <person name="Rensing S.A."/>
        </authorList>
    </citation>
    <scope>NUCLEOTIDE SEQUENCE [LARGE SCALE GENOMIC DNA]</scope>
    <source>
        <strain evidence="1 2">S276</strain>
    </source>
</reference>
<comment type="caution">
    <text evidence="1">The sequence shown here is derived from an EMBL/GenBank/DDBJ whole genome shotgun (WGS) entry which is preliminary data.</text>
</comment>
<accession>A0A388KZ89</accession>
<dbReference type="Proteomes" id="UP000265515">
    <property type="component" value="Unassembled WGS sequence"/>
</dbReference>
<keyword evidence="2" id="KW-1185">Reference proteome</keyword>
<dbReference type="AlphaFoldDB" id="A0A388KZ89"/>
<protein>
    <submittedName>
        <fullName evidence="1">Uncharacterized protein</fullName>
    </submittedName>
</protein>
<dbReference type="Gramene" id="GBG75377">
    <property type="protein sequence ID" value="GBG75377"/>
    <property type="gene ID" value="CBR_g20007"/>
</dbReference>
<dbReference type="EMBL" id="BFEA01000223">
    <property type="protein sequence ID" value="GBG75377.1"/>
    <property type="molecule type" value="Genomic_DNA"/>
</dbReference>
<sequence length="66" mass="7620">MVWSVPIRQSVMEALGNSRSAIEEDLDYLWIVLIRQCNASFGKSDGLRLKRGPRLRGTRSCGPRWW</sequence>
<evidence type="ECO:0000313" key="2">
    <source>
        <dbReference type="Proteomes" id="UP000265515"/>
    </source>
</evidence>
<gene>
    <name evidence="1" type="ORF">CBR_g20007</name>
</gene>
<name>A0A388KZ89_CHABU</name>
<evidence type="ECO:0000313" key="1">
    <source>
        <dbReference type="EMBL" id="GBG75377.1"/>
    </source>
</evidence>
<proteinExistence type="predicted"/>